<dbReference type="SUPFAM" id="SSF48403">
    <property type="entry name" value="Ankyrin repeat"/>
    <property type="match status" value="1"/>
</dbReference>
<protein>
    <recommendedName>
        <fullName evidence="3">Ankyrin repeat family protein</fullName>
    </recommendedName>
</protein>
<evidence type="ECO:0000313" key="1">
    <source>
        <dbReference type="EMBL" id="KAH8493364.1"/>
    </source>
</evidence>
<keyword evidence="2" id="KW-1185">Reference proteome</keyword>
<dbReference type="InterPro" id="IPR036770">
    <property type="entry name" value="Ankyrin_rpt-contain_sf"/>
</dbReference>
<dbReference type="InterPro" id="IPR002110">
    <property type="entry name" value="Ankyrin_rpt"/>
</dbReference>
<evidence type="ECO:0008006" key="3">
    <source>
        <dbReference type="Google" id="ProtNLM"/>
    </source>
</evidence>
<dbReference type="Pfam" id="PF12796">
    <property type="entry name" value="Ank_2"/>
    <property type="match status" value="1"/>
</dbReference>
<dbReference type="PANTHER" id="PTHR24121:SF29">
    <property type="match status" value="1"/>
</dbReference>
<accession>A0A8T2XKY1</accession>
<evidence type="ECO:0000313" key="2">
    <source>
        <dbReference type="Proteomes" id="UP000807159"/>
    </source>
</evidence>
<proteinExistence type="predicted"/>
<gene>
    <name evidence="1" type="ORF">H0E87_020190</name>
</gene>
<dbReference type="PANTHER" id="PTHR24121">
    <property type="entry name" value="NO MECHANORECEPTOR POTENTIAL C, ISOFORM D-RELATED"/>
    <property type="match status" value="1"/>
</dbReference>
<dbReference type="AlphaFoldDB" id="A0A8T2XKY1"/>
<dbReference type="Gene3D" id="1.25.40.20">
    <property type="entry name" value="Ankyrin repeat-containing domain"/>
    <property type="match status" value="1"/>
</dbReference>
<name>A0A8T2XKY1_POPDE</name>
<reference evidence="1" key="1">
    <citation type="journal article" date="2021" name="J. Hered.">
        <title>Genome Assembly of Salicaceae Populus deltoides (Eastern Cottonwood) I-69 Based on Nanopore Sequencing and Hi-C Technologies.</title>
        <authorList>
            <person name="Bai S."/>
            <person name="Wu H."/>
            <person name="Zhang J."/>
            <person name="Pan Z."/>
            <person name="Zhao W."/>
            <person name="Li Z."/>
            <person name="Tong C."/>
        </authorList>
    </citation>
    <scope>NUCLEOTIDE SEQUENCE</scope>
    <source>
        <tissue evidence="1">Leaf</tissue>
    </source>
</reference>
<organism evidence="1 2">
    <name type="scientific">Populus deltoides</name>
    <name type="common">Eastern poplar</name>
    <name type="synonym">Eastern cottonwood</name>
    <dbReference type="NCBI Taxonomy" id="3696"/>
    <lineage>
        <taxon>Eukaryota</taxon>
        <taxon>Viridiplantae</taxon>
        <taxon>Streptophyta</taxon>
        <taxon>Embryophyta</taxon>
        <taxon>Tracheophyta</taxon>
        <taxon>Spermatophyta</taxon>
        <taxon>Magnoliopsida</taxon>
        <taxon>eudicotyledons</taxon>
        <taxon>Gunneridae</taxon>
        <taxon>Pentapetalae</taxon>
        <taxon>rosids</taxon>
        <taxon>fabids</taxon>
        <taxon>Malpighiales</taxon>
        <taxon>Salicaceae</taxon>
        <taxon>Saliceae</taxon>
        <taxon>Populus</taxon>
    </lineage>
</organism>
<comment type="caution">
    <text evidence="1">The sequence shown here is derived from an EMBL/GenBank/DDBJ whole genome shotgun (WGS) entry which is preliminary data.</text>
</comment>
<dbReference type="EMBL" id="JACEGQ020000011">
    <property type="protein sequence ID" value="KAH8493364.1"/>
    <property type="molecule type" value="Genomic_DNA"/>
</dbReference>
<sequence length="141" mass="16157">MSSLPISEIPYIAAMNGDWKRMIDYYQEHFAFLYSPVTLSLDTGFHLAVHSNAERPLKDLLEIMEVVEFLTETRNKFGNTVLHEATIYGNSEAVVLLVERCPRLISIPNEFGETPLFTAAAFAIEGWPVHPRRCYHRATLW</sequence>
<dbReference type="Proteomes" id="UP000807159">
    <property type="component" value="Chromosome 11"/>
</dbReference>